<proteinExistence type="inferred from homology"/>
<evidence type="ECO:0000259" key="4">
    <source>
        <dbReference type="PROSITE" id="PS52035"/>
    </source>
</evidence>
<dbReference type="AlphaFoldDB" id="A0A133MLE4"/>
<keyword evidence="5" id="KW-0645">Protease</keyword>
<dbReference type="RefSeq" id="WP_060796933.1">
    <property type="nucleotide sequence ID" value="NZ_KQ956335.1"/>
</dbReference>
<dbReference type="Pfam" id="PF00246">
    <property type="entry name" value="Peptidase_M14"/>
    <property type="match status" value="1"/>
</dbReference>
<name>A0A133MLE4_CLOPF</name>
<keyword evidence="5" id="KW-0378">Hydrolase</keyword>
<keyword evidence="5" id="KW-0121">Carboxypeptidase</keyword>
<dbReference type="SUPFAM" id="SSF69360">
    <property type="entry name" value="Cell wall binding repeat"/>
    <property type="match status" value="1"/>
</dbReference>
<keyword evidence="1" id="KW-0677">Repeat</keyword>
<dbReference type="Pfam" id="PF01473">
    <property type="entry name" value="Choline_bind_1"/>
    <property type="match status" value="2"/>
</dbReference>
<dbReference type="SUPFAM" id="SSF53187">
    <property type="entry name" value="Zn-dependent exopeptidases"/>
    <property type="match status" value="1"/>
</dbReference>
<accession>A0A133MLE4</accession>
<evidence type="ECO:0000256" key="1">
    <source>
        <dbReference type="ARBA" id="ARBA00022737"/>
    </source>
</evidence>
<organism evidence="5 6">
    <name type="scientific">Clostridium perfringens</name>
    <dbReference type="NCBI Taxonomy" id="1502"/>
    <lineage>
        <taxon>Bacteria</taxon>
        <taxon>Bacillati</taxon>
        <taxon>Bacillota</taxon>
        <taxon>Clostridia</taxon>
        <taxon>Eubacteriales</taxon>
        <taxon>Clostridiaceae</taxon>
        <taxon>Clostridium</taxon>
    </lineage>
</organism>
<feature type="repeat" description="Cell wall-binding" evidence="2">
    <location>
        <begin position="92"/>
        <end position="111"/>
    </location>
</feature>
<protein>
    <submittedName>
        <fullName evidence="5">Zinc carboxypeptidase</fullName>
    </submittedName>
</protein>
<dbReference type="InterPro" id="IPR000834">
    <property type="entry name" value="Peptidase_M14"/>
</dbReference>
<dbReference type="Gene3D" id="2.10.270.10">
    <property type="entry name" value="Cholin Binding"/>
    <property type="match status" value="3"/>
</dbReference>
<dbReference type="Pfam" id="PF19127">
    <property type="entry name" value="Choline_bind_3"/>
    <property type="match status" value="2"/>
</dbReference>
<feature type="domain" description="Peptidase M14" evidence="4">
    <location>
        <begin position="143"/>
        <end position="407"/>
    </location>
</feature>
<dbReference type="Gene3D" id="3.40.630.10">
    <property type="entry name" value="Zn peptidases"/>
    <property type="match status" value="1"/>
</dbReference>
<gene>
    <name evidence="5" type="ORF">HMPREF3222_03155</name>
</gene>
<dbReference type="EMBL" id="LRPU01000218">
    <property type="protein sequence ID" value="KXA04874.1"/>
    <property type="molecule type" value="Genomic_DNA"/>
</dbReference>
<dbReference type="GO" id="GO:0006508">
    <property type="term" value="P:proteolysis"/>
    <property type="evidence" value="ECO:0007669"/>
    <property type="project" value="InterPro"/>
</dbReference>
<evidence type="ECO:0000256" key="3">
    <source>
        <dbReference type="PROSITE-ProRule" id="PRU01379"/>
    </source>
</evidence>
<feature type="repeat" description="Cell wall-binding" evidence="2">
    <location>
        <begin position="112"/>
        <end position="131"/>
    </location>
</feature>
<comment type="caution">
    <text evidence="3">Lacks conserved residue(s) required for the propagation of feature annotation.</text>
</comment>
<evidence type="ECO:0000313" key="6">
    <source>
        <dbReference type="Proteomes" id="UP000070646"/>
    </source>
</evidence>
<evidence type="ECO:0000313" key="5">
    <source>
        <dbReference type="EMBL" id="KXA04874.1"/>
    </source>
</evidence>
<evidence type="ECO:0000256" key="2">
    <source>
        <dbReference type="PROSITE-ProRule" id="PRU00591"/>
    </source>
</evidence>
<dbReference type="GO" id="GO:0004181">
    <property type="term" value="F:metallocarboxypeptidase activity"/>
    <property type="evidence" value="ECO:0007669"/>
    <property type="project" value="InterPro"/>
</dbReference>
<dbReference type="PROSITE" id="PS51170">
    <property type="entry name" value="CW"/>
    <property type="match status" value="3"/>
</dbReference>
<dbReference type="InterPro" id="IPR018337">
    <property type="entry name" value="Cell_wall/Cho-bd_repeat"/>
</dbReference>
<dbReference type="GO" id="GO:0008270">
    <property type="term" value="F:zinc ion binding"/>
    <property type="evidence" value="ECO:0007669"/>
    <property type="project" value="InterPro"/>
</dbReference>
<dbReference type="Proteomes" id="UP000070646">
    <property type="component" value="Unassembled WGS sequence"/>
</dbReference>
<dbReference type="PATRIC" id="fig|1502.174.peg.3185"/>
<reference evidence="5 6" key="1">
    <citation type="submission" date="2016-01" db="EMBL/GenBank/DDBJ databases">
        <authorList>
            <person name="Oliw E.H."/>
        </authorList>
    </citation>
    <scope>NUCLEOTIDE SEQUENCE [LARGE SCALE GENOMIC DNA]</scope>
    <source>
        <strain evidence="5 6">MJR7757A</strain>
    </source>
</reference>
<dbReference type="PROSITE" id="PS52035">
    <property type="entry name" value="PEPTIDASE_M14"/>
    <property type="match status" value="1"/>
</dbReference>
<feature type="non-terminal residue" evidence="5">
    <location>
        <position position="1"/>
    </location>
</feature>
<sequence>YYLDINNGIMAKNIRVLGGKTFYFGDDGIMRKGWTNINGNTCYFNDLGRMVRGWLELNNNSYYFKESGSMYRGWLDLGSNSYYLDINNGIMATGFRELGGKTFYFGNNGVMRKGWIDINSNSYYFNDLGRMQKGWNVIGGNKYYFEYNGILQRNKVIGEYYLNSEGIGNLIVEEGVYGQSGEGRNLNYYRIGHGKKVLLAIFGVHGFEDAWDKDSEELKTIAENTINNLKEQYKSQERALDLSEWSIYIIPSANPDGRLDGWTNYGPGRATITTHEDINRSFPIGFKPYYSDRNYTGSRPLGSPEAKNLYNFINNAMDGASEKVLLDIHGWENKTIGDYSIGKYFDNEFGFRHISSYPGGFIITYGRAIGARSVLLEFPMPSSHYDVVRRNFSGKFIDGLTNILINN</sequence>
<comment type="similarity">
    <text evidence="3">Belongs to the peptidase M14 family.</text>
</comment>
<feature type="repeat" description="Cell wall-binding" evidence="2">
    <location>
        <begin position="51"/>
        <end position="70"/>
    </location>
</feature>
<comment type="caution">
    <text evidence="5">The sequence shown here is derived from an EMBL/GenBank/DDBJ whole genome shotgun (WGS) entry which is preliminary data.</text>
</comment>